<keyword evidence="2 5" id="KW-0689">Ribosomal protein</keyword>
<dbReference type="Pfam" id="PF00573">
    <property type="entry name" value="Ribosomal_L4"/>
    <property type="match status" value="1"/>
</dbReference>
<proteinExistence type="inferred from homology"/>
<keyword evidence="3 5" id="KW-0687">Ribonucleoprotein</keyword>
<evidence type="ECO:0000256" key="6">
    <source>
        <dbReference type="SAM" id="MobiDB-lite"/>
    </source>
</evidence>
<keyword evidence="5" id="KW-0694">RNA-binding</keyword>
<feature type="region of interest" description="Disordered" evidence="6">
    <location>
        <begin position="56"/>
        <end position="77"/>
    </location>
</feature>
<evidence type="ECO:0000256" key="4">
    <source>
        <dbReference type="ARBA" id="ARBA00035244"/>
    </source>
</evidence>
<reference evidence="7 8" key="1">
    <citation type="submission" date="2019-11" db="EMBL/GenBank/DDBJ databases">
        <title>Comparative genomics of hydrocarbon-degrading Desulfosarcina strains.</title>
        <authorList>
            <person name="Watanabe M."/>
            <person name="Kojima H."/>
            <person name="Fukui M."/>
        </authorList>
    </citation>
    <scope>NUCLEOTIDE SEQUENCE [LARGE SCALE GENOMIC DNA]</scope>
    <source>
        <strain evidence="7 8">PP31</strain>
    </source>
</reference>
<sequence>MAVVDVINVDGDVVSQAELNDAIFNVPVKKSVLHQVVTAQLNARRAGTASVKRRSDVKGSRHKLYRQKGTGRARKGDIKSPVLRGGGVVFGPDPRDYSKKVSKKVRKLALKMALTSKVQEQQLVVVDRFELEEIKTKVFAGIVKGLNAEKALIVTGEKNERLEMSSRNVPGVKVLRTQGLNVYDILKYPKLVLVQPAIEGIEGRLA</sequence>
<dbReference type="PANTHER" id="PTHR10746:SF6">
    <property type="entry name" value="LARGE RIBOSOMAL SUBUNIT PROTEIN UL4M"/>
    <property type="match status" value="1"/>
</dbReference>
<dbReference type="InterPro" id="IPR002136">
    <property type="entry name" value="Ribosomal_uL4"/>
</dbReference>
<dbReference type="SUPFAM" id="SSF52166">
    <property type="entry name" value="Ribosomal protein L4"/>
    <property type="match status" value="1"/>
</dbReference>
<dbReference type="Gene3D" id="3.40.1370.10">
    <property type="match status" value="1"/>
</dbReference>
<evidence type="ECO:0000313" key="8">
    <source>
        <dbReference type="Proteomes" id="UP000427769"/>
    </source>
</evidence>
<evidence type="ECO:0000256" key="5">
    <source>
        <dbReference type="HAMAP-Rule" id="MF_01328"/>
    </source>
</evidence>
<dbReference type="InterPro" id="IPR023574">
    <property type="entry name" value="Ribosomal_uL4_dom_sf"/>
</dbReference>
<evidence type="ECO:0000256" key="1">
    <source>
        <dbReference type="ARBA" id="ARBA00010528"/>
    </source>
</evidence>
<dbReference type="EMBL" id="AP021875">
    <property type="protein sequence ID" value="BBO74892.1"/>
    <property type="molecule type" value="Genomic_DNA"/>
</dbReference>
<comment type="similarity">
    <text evidence="1 5">Belongs to the universal ribosomal protein uL4 family.</text>
</comment>
<evidence type="ECO:0000256" key="2">
    <source>
        <dbReference type="ARBA" id="ARBA00022980"/>
    </source>
</evidence>
<name>A0A5K7YYW9_9BACT</name>
<keyword evidence="8" id="KW-1185">Reference proteome</keyword>
<dbReference type="GO" id="GO:0005840">
    <property type="term" value="C:ribosome"/>
    <property type="evidence" value="ECO:0007669"/>
    <property type="project" value="UniProtKB-KW"/>
</dbReference>
<accession>A0A5K7YYW9</accession>
<comment type="function">
    <text evidence="5">Forms part of the polypeptide exit tunnel.</text>
</comment>
<keyword evidence="5" id="KW-0699">rRNA-binding</keyword>
<dbReference type="PANTHER" id="PTHR10746">
    <property type="entry name" value="50S RIBOSOMAL PROTEIN L4"/>
    <property type="match status" value="1"/>
</dbReference>
<dbReference type="InterPro" id="IPR013005">
    <property type="entry name" value="Ribosomal_uL4-like"/>
</dbReference>
<evidence type="ECO:0000313" key="7">
    <source>
        <dbReference type="EMBL" id="BBO74892.1"/>
    </source>
</evidence>
<comment type="subunit">
    <text evidence="5">Part of the 50S ribosomal subunit.</text>
</comment>
<evidence type="ECO:0000256" key="3">
    <source>
        <dbReference type="ARBA" id="ARBA00023274"/>
    </source>
</evidence>
<feature type="compositionally biased region" description="Basic residues" evidence="6">
    <location>
        <begin position="60"/>
        <end position="73"/>
    </location>
</feature>
<dbReference type="GO" id="GO:0019843">
    <property type="term" value="F:rRNA binding"/>
    <property type="evidence" value="ECO:0007669"/>
    <property type="project" value="UniProtKB-UniRule"/>
</dbReference>
<dbReference type="OrthoDB" id="9803201at2"/>
<dbReference type="KEGG" id="dwd:DSCW_23090"/>
<dbReference type="GO" id="GO:0006412">
    <property type="term" value="P:translation"/>
    <property type="evidence" value="ECO:0007669"/>
    <property type="project" value="UniProtKB-UniRule"/>
</dbReference>
<dbReference type="GO" id="GO:1990904">
    <property type="term" value="C:ribonucleoprotein complex"/>
    <property type="evidence" value="ECO:0007669"/>
    <property type="project" value="UniProtKB-KW"/>
</dbReference>
<dbReference type="RefSeq" id="WP_155303868.1">
    <property type="nucleotide sequence ID" value="NZ_AP021875.1"/>
</dbReference>
<protein>
    <recommendedName>
        <fullName evidence="4 5">Large ribosomal subunit protein uL4</fullName>
    </recommendedName>
</protein>
<gene>
    <name evidence="5 7" type="primary">rplD</name>
    <name evidence="7" type="ORF">DSCW_23090</name>
</gene>
<dbReference type="GO" id="GO:0003735">
    <property type="term" value="F:structural constituent of ribosome"/>
    <property type="evidence" value="ECO:0007669"/>
    <property type="project" value="InterPro"/>
</dbReference>
<dbReference type="HAMAP" id="MF_01328_B">
    <property type="entry name" value="Ribosomal_uL4_B"/>
    <property type="match status" value="1"/>
</dbReference>
<comment type="function">
    <text evidence="5">One of the primary rRNA binding proteins, this protein initially binds near the 5'-end of the 23S rRNA. It is important during the early stages of 50S assembly. It makes multiple contacts with different domains of the 23S rRNA in the assembled 50S subunit and ribosome.</text>
</comment>
<dbReference type="NCBIfam" id="TIGR03953">
    <property type="entry name" value="rplD_bact"/>
    <property type="match status" value="1"/>
</dbReference>
<organism evidence="7 8">
    <name type="scientific">Desulfosarcina widdelii</name>
    <dbReference type="NCBI Taxonomy" id="947919"/>
    <lineage>
        <taxon>Bacteria</taxon>
        <taxon>Pseudomonadati</taxon>
        <taxon>Thermodesulfobacteriota</taxon>
        <taxon>Desulfobacteria</taxon>
        <taxon>Desulfobacterales</taxon>
        <taxon>Desulfosarcinaceae</taxon>
        <taxon>Desulfosarcina</taxon>
    </lineage>
</organism>
<dbReference type="Proteomes" id="UP000427769">
    <property type="component" value="Chromosome"/>
</dbReference>
<dbReference type="AlphaFoldDB" id="A0A5K7YYW9"/>